<keyword evidence="12" id="KW-1185">Reference proteome</keyword>
<evidence type="ECO:0000313" key="12">
    <source>
        <dbReference type="Proteomes" id="UP000294558"/>
    </source>
</evidence>
<protein>
    <recommendedName>
        <fullName evidence="2">NADH:ubiquinone reductase (non-electrogenic)</fullName>
        <ecNumber evidence="2">1.6.5.9</ecNumber>
    </recommendedName>
</protein>
<name>A0A4R7HXT4_9ACTN</name>
<dbReference type="InterPro" id="IPR054585">
    <property type="entry name" value="NDH2-like_C"/>
</dbReference>
<dbReference type="AlphaFoldDB" id="A0A4R7HXT4"/>
<dbReference type="EMBL" id="SOAU01000001">
    <property type="protein sequence ID" value="TDT16017.1"/>
    <property type="molecule type" value="Genomic_DNA"/>
</dbReference>
<comment type="similarity">
    <text evidence="1">Belongs to the NADH dehydrogenase family.</text>
</comment>
<feature type="domain" description="External alternative NADH-ubiquinone oxidoreductase-like C-terminal" evidence="10">
    <location>
        <begin position="342"/>
        <end position="398"/>
    </location>
</feature>
<dbReference type="InterPro" id="IPR036188">
    <property type="entry name" value="FAD/NAD-bd_sf"/>
</dbReference>
<proteinExistence type="inferred from homology"/>
<evidence type="ECO:0000259" key="9">
    <source>
        <dbReference type="Pfam" id="PF07992"/>
    </source>
</evidence>
<evidence type="ECO:0000256" key="4">
    <source>
        <dbReference type="ARBA" id="ARBA00022827"/>
    </source>
</evidence>
<dbReference type="PANTHER" id="PTHR43706:SF47">
    <property type="entry name" value="EXTERNAL NADH-UBIQUINONE OXIDOREDUCTASE 1, MITOCHONDRIAL-RELATED"/>
    <property type="match status" value="1"/>
</dbReference>
<dbReference type="RefSeq" id="WP_133868419.1">
    <property type="nucleotide sequence ID" value="NZ_SOAU01000001.1"/>
</dbReference>
<sequence>MNERHRVVVIGAGFGGLRVVRGLADADVDIVVVDAHNFHTFQPLLYQVATAGLDTDDIAYPIRGIFRRQRNAAVRVAAVTGIDLDRRTVTTTRGEPLEFDTLVVAAGTVSHDFGIDGVTDHTLPLKSVADAVAIRDHVLTTFEHATFDDQVGNELDVVVCGGGPTGVEMAGGLTELYDRVLRKDYPTLPVTKARITLVEAVDRVLGTFDESLSNRAEATLRERGVDVITGTPIASVDEGAVALEDGRRLEAGTIVWAAGVRAAPVAEMLGTELGRGGRIIVGDDLSVPEHPNVFAIGDIAVDPDRPLPQVAQPAIQGGKHVARQIERRLAGEQTETFEYTDKGSMATIGRNQAVAELPGGMKLSGPIGWLAWLALHLLYLIGFRNRLNVFVNWAWNYLTYDRASRLLAPSDD</sequence>
<organism evidence="11 12">
    <name type="scientific">Ilumatobacter fluminis</name>
    <dbReference type="NCBI Taxonomy" id="467091"/>
    <lineage>
        <taxon>Bacteria</taxon>
        <taxon>Bacillati</taxon>
        <taxon>Actinomycetota</taxon>
        <taxon>Acidimicrobiia</taxon>
        <taxon>Acidimicrobiales</taxon>
        <taxon>Ilumatobacteraceae</taxon>
        <taxon>Ilumatobacter</taxon>
    </lineage>
</organism>
<evidence type="ECO:0000256" key="1">
    <source>
        <dbReference type="ARBA" id="ARBA00005272"/>
    </source>
</evidence>
<feature type="domain" description="FAD/NAD(P)-binding" evidence="9">
    <location>
        <begin position="6"/>
        <end position="318"/>
    </location>
</feature>
<dbReference type="InterPro" id="IPR023753">
    <property type="entry name" value="FAD/NAD-binding_dom"/>
</dbReference>
<dbReference type="PRINTS" id="PR00411">
    <property type="entry name" value="PNDRDTASEI"/>
</dbReference>
<evidence type="ECO:0000313" key="11">
    <source>
        <dbReference type="EMBL" id="TDT16017.1"/>
    </source>
</evidence>
<evidence type="ECO:0000256" key="7">
    <source>
        <dbReference type="ARBA" id="ARBA00023027"/>
    </source>
</evidence>
<comment type="caution">
    <text evidence="11">The sequence shown here is derived from an EMBL/GenBank/DDBJ whole genome shotgun (WGS) entry which is preliminary data.</text>
</comment>
<keyword evidence="5" id="KW-0809">Transit peptide</keyword>
<dbReference type="InterPro" id="IPR045024">
    <property type="entry name" value="NDH-2"/>
</dbReference>
<dbReference type="Proteomes" id="UP000294558">
    <property type="component" value="Unassembled WGS sequence"/>
</dbReference>
<gene>
    <name evidence="11" type="ORF">BDK89_1599</name>
</gene>
<keyword evidence="6" id="KW-0560">Oxidoreductase</keyword>
<evidence type="ECO:0000256" key="8">
    <source>
        <dbReference type="ARBA" id="ARBA00047599"/>
    </source>
</evidence>
<dbReference type="PRINTS" id="PR00368">
    <property type="entry name" value="FADPNR"/>
</dbReference>
<dbReference type="OrthoDB" id="9781621at2"/>
<dbReference type="Gene3D" id="3.50.50.100">
    <property type="match status" value="1"/>
</dbReference>
<dbReference type="EC" id="1.6.5.9" evidence="2"/>
<accession>A0A4R7HXT4</accession>
<reference evidence="11 12" key="1">
    <citation type="submission" date="2019-03" db="EMBL/GenBank/DDBJ databases">
        <title>Sequencing the genomes of 1000 actinobacteria strains.</title>
        <authorList>
            <person name="Klenk H.-P."/>
        </authorList>
    </citation>
    <scope>NUCLEOTIDE SEQUENCE [LARGE SCALE GENOMIC DNA]</scope>
    <source>
        <strain evidence="11 12">DSM 18936</strain>
    </source>
</reference>
<dbReference type="Pfam" id="PF07992">
    <property type="entry name" value="Pyr_redox_2"/>
    <property type="match status" value="1"/>
</dbReference>
<keyword evidence="4" id="KW-0274">FAD</keyword>
<evidence type="ECO:0000256" key="5">
    <source>
        <dbReference type="ARBA" id="ARBA00022946"/>
    </source>
</evidence>
<evidence type="ECO:0000256" key="2">
    <source>
        <dbReference type="ARBA" id="ARBA00012637"/>
    </source>
</evidence>
<evidence type="ECO:0000256" key="3">
    <source>
        <dbReference type="ARBA" id="ARBA00022630"/>
    </source>
</evidence>
<dbReference type="PANTHER" id="PTHR43706">
    <property type="entry name" value="NADH DEHYDROGENASE"/>
    <property type="match status" value="1"/>
</dbReference>
<evidence type="ECO:0000259" key="10">
    <source>
        <dbReference type="Pfam" id="PF22366"/>
    </source>
</evidence>
<dbReference type="GO" id="GO:0050136">
    <property type="term" value="F:NADH dehydrogenase (quinone) (non-electrogenic) activity"/>
    <property type="evidence" value="ECO:0007669"/>
    <property type="project" value="UniProtKB-EC"/>
</dbReference>
<dbReference type="SUPFAM" id="SSF51905">
    <property type="entry name" value="FAD/NAD(P)-binding domain"/>
    <property type="match status" value="1"/>
</dbReference>
<dbReference type="Pfam" id="PF22366">
    <property type="entry name" value="NDH2_C"/>
    <property type="match status" value="1"/>
</dbReference>
<comment type="catalytic activity">
    <reaction evidence="8">
        <text>a quinone + NADH + H(+) = a quinol + NAD(+)</text>
        <dbReference type="Rhea" id="RHEA:46160"/>
        <dbReference type="ChEBI" id="CHEBI:15378"/>
        <dbReference type="ChEBI" id="CHEBI:24646"/>
        <dbReference type="ChEBI" id="CHEBI:57540"/>
        <dbReference type="ChEBI" id="CHEBI:57945"/>
        <dbReference type="ChEBI" id="CHEBI:132124"/>
        <dbReference type="EC" id="1.6.5.9"/>
    </reaction>
</comment>
<keyword evidence="3" id="KW-0285">Flavoprotein</keyword>
<keyword evidence="7" id="KW-0520">NAD</keyword>
<evidence type="ECO:0000256" key="6">
    <source>
        <dbReference type="ARBA" id="ARBA00023002"/>
    </source>
</evidence>